<dbReference type="InterPro" id="IPR036865">
    <property type="entry name" value="CRAL-TRIO_dom_sf"/>
</dbReference>
<keyword evidence="2" id="KW-0813">Transport</keyword>
<dbReference type="SMART" id="SM00516">
    <property type="entry name" value="SEC14"/>
    <property type="match status" value="1"/>
</dbReference>
<dbReference type="OrthoDB" id="75724at2759"/>
<dbReference type="SUPFAM" id="SSF52087">
    <property type="entry name" value="CRAL/TRIO domain"/>
    <property type="match status" value="1"/>
</dbReference>
<dbReference type="PRINTS" id="PR00180">
    <property type="entry name" value="CRETINALDHBP"/>
</dbReference>
<dbReference type="EMBL" id="JAEPQZ010000004">
    <property type="protein sequence ID" value="KAG2181936.1"/>
    <property type="molecule type" value="Genomic_DNA"/>
</dbReference>
<dbReference type="GO" id="GO:0008289">
    <property type="term" value="F:lipid binding"/>
    <property type="evidence" value="ECO:0007669"/>
    <property type="project" value="InterPro"/>
</dbReference>
<dbReference type="Pfam" id="PF00650">
    <property type="entry name" value="CRAL_TRIO"/>
    <property type="match status" value="1"/>
</dbReference>
<dbReference type="PANTHER" id="PTHR45932">
    <property type="entry name" value="PATELLIN-1"/>
    <property type="match status" value="1"/>
</dbReference>
<keyword evidence="7" id="KW-1185">Reference proteome</keyword>
<dbReference type="InterPro" id="IPR044834">
    <property type="entry name" value="PATL"/>
</dbReference>
<keyword evidence="3" id="KW-0472">Membrane</keyword>
<feature type="compositionally biased region" description="Acidic residues" evidence="4">
    <location>
        <begin position="283"/>
        <end position="293"/>
    </location>
</feature>
<dbReference type="GO" id="GO:0016020">
    <property type="term" value="C:membrane"/>
    <property type="evidence" value="ECO:0007669"/>
    <property type="project" value="UniProtKB-SubCell"/>
</dbReference>
<reference evidence="6" key="1">
    <citation type="submission" date="2020-12" db="EMBL/GenBank/DDBJ databases">
        <title>Metabolic potential, ecology and presence of endohyphal bacteria is reflected in genomic diversity of Mucoromycotina.</title>
        <authorList>
            <person name="Muszewska A."/>
            <person name="Okrasinska A."/>
            <person name="Steczkiewicz K."/>
            <person name="Drgas O."/>
            <person name="Orlowska M."/>
            <person name="Perlinska-Lenart U."/>
            <person name="Aleksandrzak-Piekarczyk T."/>
            <person name="Szatraj K."/>
            <person name="Zielenkiewicz U."/>
            <person name="Pilsyk S."/>
            <person name="Malc E."/>
            <person name="Mieczkowski P."/>
            <person name="Kruszewska J.S."/>
            <person name="Biernat P."/>
            <person name="Pawlowska J."/>
        </authorList>
    </citation>
    <scope>NUCLEOTIDE SEQUENCE</scope>
    <source>
        <strain evidence="6">WA0000067209</strain>
    </source>
</reference>
<feature type="compositionally biased region" description="Basic and acidic residues" evidence="4">
    <location>
        <begin position="264"/>
        <end position="275"/>
    </location>
</feature>
<dbReference type="Gene3D" id="3.40.525.10">
    <property type="entry name" value="CRAL-TRIO lipid binding domain"/>
    <property type="match status" value="1"/>
</dbReference>
<dbReference type="Pfam" id="PF03765">
    <property type="entry name" value="CRAL_TRIO_N"/>
    <property type="match status" value="1"/>
</dbReference>
<evidence type="ECO:0000313" key="7">
    <source>
        <dbReference type="Proteomes" id="UP000654370"/>
    </source>
</evidence>
<dbReference type="PANTHER" id="PTHR45932:SF17">
    <property type="entry name" value="CELLULAR RETINALDEHYDE-BINDING_TRIPLE FUNCTION DOMAIN-CONTAINING PROTEIN"/>
    <property type="match status" value="1"/>
</dbReference>
<comment type="subcellular location">
    <subcellularLocation>
        <location evidence="1">Membrane</location>
    </subcellularLocation>
</comment>
<name>A0A8H7PZE0_MORIS</name>
<feature type="region of interest" description="Disordered" evidence="4">
    <location>
        <begin position="254"/>
        <end position="293"/>
    </location>
</feature>
<dbReference type="Proteomes" id="UP000654370">
    <property type="component" value="Unassembled WGS sequence"/>
</dbReference>
<dbReference type="SUPFAM" id="SSF46938">
    <property type="entry name" value="CRAL/TRIO N-terminal domain"/>
    <property type="match status" value="1"/>
</dbReference>
<dbReference type="InterPro" id="IPR036273">
    <property type="entry name" value="CRAL/TRIO_N_dom_sf"/>
</dbReference>
<dbReference type="InterPro" id="IPR011074">
    <property type="entry name" value="CRAL/TRIO_N_dom"/>
</dbReference>
<protein>
    <recommendedName>
        <fullName evidence="5">CRAL-TRIO domain-containing protein</fullName>
    </recommendedName>
</protein>
<dbReference type="SMART" id="SM01100">
    <property type="entry name" value="CRAL_TRIO_N"/>
    <property type="match status" value="1"/>
</dbReference>
<gene>
    <name evidence="6" type="ORF">INT43_006861</name>
</gene>
<dbReference type="PROSITE" id="PS50191">
    <property type="entry name" value="CRAL_TRIO"/>
    <property type="match status" value="1"/>
</dbReference>
<accession>A0A8H7PZE0</accession>
<evidence type="ECO:0000256" key="1">
    <source>
        <dbReference type="ARBA" id="ARBA00004370"/>
    </source>
</evidence>
<organism evidence="6 7">
    <name type="scientific">Mortierella isabellina</name>
    <name type="common">Filamentous fungus</name>
    <name type="synonym">Umbelopsis isabellina</name>
    <dbReference type="NCBI Taxonomy" id="91625"/>
    <lineage>
        <taxon>Eukaryota</taxon>
        <taxon>Fungi</taxon>
        <taxon>Fungi incertae sedis</taxon>
        <taxon>Mucoromycota</taxon>
        <taxon>Mucoromycotina</taxon>
        <taxon>Umbelopsidomycetes</taxon>
        <taxon>Umbelopsidales</taxon>
        <taxon>Umbelopsidaceae</taxon>
        <taxon>Umbelopsis</taxon>
    </lineage>
</organism>
<evidence type="ECO:0000256" key="3">
    <source>
        <dbReference type="ARBA" id="ARBA00023136"/>
    </source>
</evidence>
<dbReference type="CDD" id="cd00170">
    <property type="entry name" value="SEC14"/>
    <property type="match status" value="1"/>
</dbReference>
<dbReference type="AlphaFoldDB" id="A0A8H7PZE0"/>
<evidence type="ECO:0000313" key="6">
    <source>
        <dbReference type="EMBL" id="KAG2181936.1"/>
    </source>
</evidence>
<proteinExistence type="predicted"/>
<evidence type="ECO:0000256" key="4">
    <source>
        <dbReference type="SAM" id="MobiDB-lite"/>
    </source>
</evidence>
<feature type="domain" description="CRAL-TRIO" evidence="5">
    <location>
        <begin position="98"/>
        <end position="266"/>
    </location>
</feature>
<evidence type="ECO:0000256" key="2">
    <source>
        <dbReference type="ARBA" id="ARBA00022448"/>
    </source>
</evidence>
<comment type="caution">
    <text evidence="6">The sequence shown here is derived from an EMBL/GenBank/DDBJ whole genome shotgun (WGS) entry which is preliminary data.</text>
</comment>
<evidence type="ECO:0000259" key="5">
    <source>
        <dbReference type="PROSITE" id="PS50191"/>
    </source>
</evidence>
<sequence length="293" mass="33145">MSQNKFVQEFTAEEATAVKELKSQLPDILKAASPETGDAPLNSLWGVPLEAESTDERLEVILVKFLRARKLDITEARTMLTNTLIWRKKFNADNLLNEQFDEAVFAPVGYLHKTDKFGRPVTYNVYGGKVDLAKVFADKDKFVRWRVQLMEKGVAEIDFVNIDTMIQVHDYEGVSIFSRNASTKAATKELINLMQDNYPEMLTKKFFINIPSWGSTIFKLVRPLLAEETVKKFVICSSGESKAALLEQINPENLPKQYGGQSEVKQEDIQSEKVNHPAVPNEEPIEEDTLGVD</sequence>
<dbReference type="InterPro" id="IPR001251">
    <property type="entry name" value="CRAL-TRIO_dom"/>
</dbReference>